<feature type="transmembrane region" description="Helical" evidence="1">
    <location>
        <begin position="45"/>
        <end position="70"/>
    </location>
</feature>
<feature type="transmembrane region" description="Helical" evidence="1">
    <location>
        <begin position="119"/>
        <end position="140"/>
    </location>
</feature>
<sequence length="394" mass="45189">MWLKDDSERFQYLLSLHLINTIAFLVRFIIICADISSASSDAKGYLVPILLLDLGASVILLFSNIVYVLLRYIGPVIFETDRNKMLCCSQSFAWRLATITCVRCDCHLEHPQAILLTRFFTLVFFELLKFIAFVLACACANKYGPYGLGYCIVAAFSFVPSIFTVVVEYLHHHRLWLDYRPDSSEKKKPTYCSGHRCFLPMAMLNDQQTSHWQQTQCPKRDECQSRNLYHVLMYHSGNQRYPPAKTADGQTVVGFHQTDHKAAYSIAKTGFRASKKGMLGPGVYFATSLDHTEFKAQQYGTYICAKIDLRRTFRTKTKNPTVPTNYDTVYFEHDRGADEFCVRKEQQIQSWIIVVDQDPNERVLKKGNAGRLDSGKFIEDRLNENVYKGCFASL</sequence>
<dbReference type="SUPFAM" id="SSF56399">
    <property type="entry name" value="ADP-ribosylation"/>
    <property type="match status" value="1"/>
</dbReference>
<evidence type="ECO:0000313" key="4">
    <source>
        <dbReference type="Proteomes" id="UP000663855"/>
    </source>
</evidence>
<feature type="transmembrane region" description="Helical" evidence="1">
    <location>
        <begin position="12"/>
        <end position="33"/>
    </location>
</feature>
<evidence type="ECO:0000313" key="2">
    <source>
        <dbReference type="EMBL" id="CAF1589545.1"/>
    </source>
</evidence>
<dbReference type="Gene3D" id="3.90.175.10">
    <property type="entry name" value="Diphtheria Toxin, domain 1"/>
    <property type="match status" value="1"/>
</dbReference>
<organism evidence="2 4">
    <name type="scientific">Rotaria magnacalcarata</name>
    <dbReference type="NCBI Taxonomy" id="392030"/>
    <lineage>
        <taxon>Eukaryota</taxon>
        <taxon>Metazoa</taxon>
        <taxon>Spiralia</taxon>
        <taxon>Gnathifera</taxon>
        <taxon>Rotifera</taxon>
        <taxon>Eurotatoria</taxon>
        <taxon>Bdelloidea</taxon>
        <taxon>Philodinida</taxon>
        <taxon>Philodinidae</taxon>
        <taxon>Rotaria</taxon>
    </lineage>
</organism>
<dbReference type="EMBL" id="CAJOBH010009298">
    <property type="protein sequence ID" value="CAF4137616.1"/>
    <property type="molecule type" value="Genomic_DNA"/>
</dbReference>
<evidence type="ECO:0000256" key="1">
    <source>
        <dbReference type="SAM" id="Phobius"/>
    </source>
</evidence>
<evidence type="ECO:0000313" key="3">
    <source>
        <dbReference type="EMBL" id="CAF4137616.1"/>
    </source>
</evidence>
<name>A0A815ZTR9_9BILA</name>
<reference evidence="2" key="1">
    <citation type="submission" date="2021-02" db="EMBL/GenBank/DDBJ databases">
        <authorList>
            <person name="Nowell W R."/>
        </authorList>
    </citation>
    <scope>NUCLEOTIDE SEQUENCE</scope>
</reference>
<keyword evidence="1" id="KW-0812">Transmembrane</keyword>
<comment type="caution">
    <text evidence="2">The sequence shown here is derived from an EMBL/GenBank/DDBJ whole genome shotgun (WGS) entry which is preliminary data.</text>
</comment>
<accession>A0A815ZTR9</accession>
<keyword evidence="1" id="KW-0472">Membrane</keyword>
<feature type="transmembrane region" description="Helical" evidence="1">
    <location>
        <begin position="147"/>
        <end position="170"/>
    </location>
</feature>
<keyword evidence="1" id="KW-1133">Transmembrane helix</keyword>
<gene>
    <name evidence="3" type="ORF">BYL167_LOCUS20861</name>
    <name evidence="2" type="ORF">CJN711_LOCUS33875</name>
</gene>
<protein>
    <recommendedName>
        <fullName evidence="5">PARP catalytic domain-containing protein</fullName>
    </recommendedName>
</protein>
<proteinExistence type="predicted"/>
<dbReference type="AlphaFoldDB" id="A0A815ZTR9"/>
<dbReference type="EMBL" id="CAJNOV010016386">
    <property type="protein sequence ID" value="CAF1589545.1"/>
    <property type="molecule type" value="Genomic_DNA"/>
</dbReference>
<evidence type="ECO:0008006" key="5">
    <source>
        <dbReference type="Google" id="ProtNLM"/>
    </source>
</evidence>
<dbReference type="Proteomes" id="UP000681967">
    <property type="component" value="Unassembled WGS sequence"/>
</dbReference>
<dbReference type="Proteomes" id="UP000663855">
    <property type="component" value="Unassembled WGS sequence"/>
</dbReference>